<dbReference type="Pfam" id="PF03235">
    <property type="entry name" value="GmrSD_N"/>
    <property type="match status" value="1"/>
</dbReference>
<feature type="domain" description="GmrSD restriction endonucleases N-terminal" evidence="1">
    <location>
        <begin position="24"/>
        <end position="158"/>
    </location>
</feature>
<dbReference type="RefSeq" id="WP_183416000.1">
    <property type="nucleotide sequence ID" value="NZ_JACHXA010000003.1"/>
</dbReference>
<dbReference type="AlphaFoldDB" id="A0A839SW70"/>
<comment type="caution">
    <text evidence="2">The sequence shown here is derived from an EMBL/GenBank/DDBJ whole genome shotgun (WGS) entry which is preliminary data.</text>
</comment>
<sequence>MKNFDTRVYNISDFIEWRDTNLLDLSPEFQRRSVWTEKAKSYLVDTILRGKPIPKMLLTQKLESKRNVRIVVDGQQRLRAILDFYDGNFKISRAHSKRHAGKVFESLSPEERNEFLKYEIGVDLLYDIPYKEILDIFARINTYTVKLNGQESRNAKYLGFFKQTAYRLGYDIVEYLIESKVLTKSSVNRMAEAELASDLLTSLIGGVQTNKNVETYYKRFEDESGPLEEKAEIFYDTARYVSAIYPNGEMALTNWSRIQLFYSLFLSISHFLHGVDNIEVEKIKIKPKDIGKIRVVLDEISARYDEYTSASHDLDIPEEFELFIDRSRRATTDTASRKFRSEFICLKLGQALST</sequence>
<organism evidence="2 3">
    <name type="scientific">Limibacillus halophilus</name>
    <dbReference type="NCBI Taxonomy" id="1579333"/>
    <lineage>
        <taxon>Bacteria</taxon>
        <taxon>Pseudomonadati</taxon>
        <taxon>Pseudomonadota</taxon>
        <taxon>Alphaproteobacteria</taxon>
        <taxon>Rhodospirillales</taxon>
        <taxon>Rhodovibrionaceae</taxon>
        <taxon>Limibacillus</taxon>
    </lineage>
</organism>
<keyword evidence="3" id="KW-1185">Reference proteome</keyword>
<dbReference type="Proteomes" id="UP000581135">
    <property type="component" value="Unassembled WGS sequence"/>
</dbReference>
<evidence type="ECO:0000313" key="3">
    <source>
        <dbReference type="Proteomes" id="UP000581135"/>
    </source>
</evidence>
<evidence type="ECO:0000313" key="2">
    <source>
        <dbReference type="EMBL" id="MBB3065205.1"/>
    </source>
</evidence>
<dbReference type="InterPro" id="IPR004919">
    <property type="entry name" value="GmrSD_N"/>
</dbReference>
<accession>A0A839SW70</accession>
<reference evidence="2 3" key="1">
    <citation type="submission" date="2020-08" db="EMBL/GenBank/DDBJ databases">
        <title>Genomic Encyclopedia of Type Strains, Phase III (KMG-III): the genomes of soil and plant-associated and newly described type strains.</title>
        <authorList>
            <person name="Whitman W."/>
        </authorList>
    </citation>
    <scope>NUCLEOTIDE SEQUENCE [LARGE SCALE GENOMIC DNA]</scope>
    <source>
        <strain evidence="2 3">CECT 8803</strain>
    </source>
</reference>
<dbReference type="PANTHER" id="PTHR39639">
    <property type="entry name" value="CHROMOSOME 16, WHOLE GENOME SHOTGUN SEQUENCE"/>
    <property type="match status" value="1"/>
</dbReference>
<gene>
    <name evidence="2" type="ORF">FHR98_001484</name>
</gene>
<proteinExistence type="predicted"/>
<evidence type="ECO:0000259" key="1">
    <source>
        <dbReference type="Pfam" id="PF03235"/>
    </source>
</evidence>
<name>A0A839SW70_9PROT</name>
<dbReference type="PANTHER" id="PTHR39639:SF1">
    <property type="entry name" value="DUF262 DOMAIN-CONTAINING PROTEIN"/>
    <property type="match status" value="1"/>
</dbReference>
<dbReference type="EMBL" id="JACHXA010000003">
    <property type="protein sequence ID" value="MBB3065205.1"/>
    <property type="molecule type" value="Genomic_DNA"/>
</dbReference>
<protein>
    <recommendedName>
        <fullName evidence="1">GmrSD restriction endonucleases N-terminal domain-containing protein</fullName>
    </recommendedName>
</protein>